<accession>A0A5A7Q4X9</accession>
<sequence length="129" mass="14715">MVDYEGITAKTLDDHICDDDLAHTLSWFVVVGTDGVLAVVDHAFKIEQIEQGDIYHFVGVLAELLMGKILIWSNVLWSRLEWTARLGTWTVVWMCVAVEVLMWVGKLFEKCFACSSMDRLTMKEIVFEA</sequence>
<dbReference type="Proteomes" id="UP000325081">
    <property type="component" value="Unassembled WGS sequence"/>
</dbReference>
<dbReference type="EMBL" id="BKCP01005794">
    <property type="protein sequence ID" value="GER39976.1"/>
    <property type="molecule type" value="Genomic_DNA"/>
</dbReference>
<proteinExistence type="predicted"/>
<feature type="transmembrane region" description="Helical" evidence="1">
    <location>
        <begin position="89"/>
        <end position="108"/>
    </location>
</feature>
<protein>
    <submittedName>
        <fullName evidence="2">Leucine-rich repeat protein kinase family protein</fullName>
    </submittedName>
</protein>
<keyword evidence="1" id="KW-1133">Transmembrane helix</keyword>
<dbReference type="AlphaFoldDB" id="A0A5A7Q4X9"/>
<keyword evidence="1" id="KW-0472">Membrane</keyword>
<keyword evidence="2" id="KW-0808">Transferase</keyword>
<reference evidence="3" key="1">
    <citation type="journal article" date="2019" name="Curr. Biol.">
        <title>Genome Sequence of Striga asiatica Provides Insight into the Evolution of Plant Parasitism.</title>
        <authorList>
            <person name="Yoshida S."/>
            <person name="Kim S."/>
            <person name="Wafula E.K."/>
            <person name="Tanskanen J."/>
            <person name="Kim Y.M."/>
            <person name="Honaas L."/>
            <person name="Yang Z."/>
            <person name="Spallek T."/>
            <person name="Conn C.E."/>
            <person name="Ichihashi Y."/>
            <person name="Cheong K."/>
            <person name="Cui S."/>
            <person name="Der J.P."/>
            <person name="Gundlach H."/>
            <person name="Jiao Y."/>
            <person name="Hori C."/>
            <person name="Ishida J.K."/>
            <person name="Kasahara H."/>
            <person name="Kiba T."/>
            <person name="Kim M.S."/>
            <person name="Koo N."/>
            <person name="Laohavisit A."/>
            <person name="Lee Y.H."/>
            <person name="Lumba S."/>
            <person name="McCourt P."/>
            <person name="Mortimer J.C."/>
            <person name="Mutuku J.M."/>
            <person name="Nomura T."/>
            <person name="Sasaki-Sekimoto Y."/>
            <person name="Seto Y."/>
            <person name="Wang Y."/>
            <person name="Wakatake T."/>
            <person name="Sakakibara H."/>
            <person name="Demura T."/>
            <person name="Yamaguchi S."/>
            <person name="Yoneyama K."/>
            <person name="Manabe R.I."/>
            <person name="Nelson D.C."/>
            <person name="Schulman A.H."/>
            <person name="Timko M.P."/>
            <person name="dePamphilis C.W."/>
            <person name="Choi D."/>
            <person name="Shirasu K."/>
        </authorList>
    </citation>
    <scope>NUCLEOTIDE SEQUENCE [LARGE SCALE GENOMIC DNA]</scope>
    <source>
        <strain evidence="3">cv. UVA1</strain>
    </source>
</reference>
<keyword evidence="3" id="KW-1185">Reference proteome</keyword>
<gene>
    <name evidence="2" type="ORF">STAS_16618</name>
</gene>
<evidence type="ECO:0000313" key="3">
    <source>
        <dbReference type="Proteomes" id="UP000325081"/>
    </source>
</evidence>
<feature type="transmembrane region" description="Helical" evidence="1">
    <location>
        <begin position="54"/>
        <end position="77"/>
    </location>
</feature>
<evidence type="ECO:0000313" key="2">
    <source>
        <dbReference type="EMBL" id="GER39976.1"/>
    </source>
</evidence>
<organism evidence="2 3">
    <name type="scientific">Striga asiatica</name>
    <name type="common">Asiatic witchweed</name>
    <name type="synonym">Buchnera asiatica</name>
    <dbReference type="NCBI Taxonomy" id="4170"/>
    <lineage>
        <taxon>Eukaryota</taxon>
        <taxon>Viridiplantae</taxon>
        <taxon>Streptophyta</taxon>
        <taxon>Embryophyta</taxon>
        <taxon>Tracheophyta</taxon>
        <taxon>Spermatophyta</taxon>
        <taxon>Magnoliopsida</taxon>
        <taxon>eudicotyledons</taxon>
        <taxon>Gunneridae</taxon>
        <taxon>Pentapetalae</taxon>
        <taxon>asterids</taxon>
        <taxon>lamiids</taxon>
        <taxon>Lamiales</taxon>
        <taxon>Orobanchaceae</taxon>
        <taxon>Buchnereae</taxon>
        <taxon>Striga</taxon>
    </lineage>
</organism>
<dbReference type="GO" id="GO:0016301">
    <property type="term" value="F:kinase activity"/>
    <property type="evidence" value="ECO:0007669"/>
    <property type="project" value="UniProtKB-KW"/>
</dbReference>
<comment type="caution">
    <text evidence="2">The sequence shown here is derived from an EMBL/GenBank/DDBJ whole genome shotgun (WGS) entry which is preliminary data.</text>
</comment>
<keyword evidence="1" id="KW-0812">Transmembrane</keyword>
<keyword evidence="2" id="KW-0418">Kinase</keyword>
<evidence type="ECO:0000256" key="1">
    <source>
        <dbReference type="SAM" id="Phobius"/>
    </source>
</evidence>
<name>A0A5A7Q4X9_STRAF</name>